<gene>
    <name evidence="2" type="ORF">ACFSW6_03130</name>
</gene>
<keyword evidence="1" id="KW-0472">Membrane</keyword>
<keyword evidence="1" id="KW-1133">Transmembrane helix</keyword>
<keyword evidence="1" id="KW-0812">Transmembrane</keyword>
<feature type="transmembrane region" description="Helical" evidence="1">
    <location>
        <begin position="51"/>
        <end position="70"/>
    </location>
</feature>
<reference evidence="3" key="1">
    <citation type="journal article" date="2019" name="Int. J. Syst. Evol. Microbiol.">
        <title>The Global Catalogue of Microorganisms (GCM) 10K type strain sequencing project: providing services to taxonomists for standard genome sequencing and annotation.</title>
        <authorList>
            <consortium name="The Broad Institute Genomics Platform"/>
            <consortium name="The Broad Institute Genome Sequencing Center for Infectious Disease"/>
            <person name="Wu L."/>
            <person name="Ma J."/>
        </authorList>
    </citation>
    <scope>NUCLEOTIDE SEQUENCE [LARGE SCALE GENOMIC DNA]</scope>
    <source>
        <strain evidence="3">TISTR 1906</strain>
    </source>
</reference>
<name>A0ABW5UIS5_9BURK</name>
<comment type="caution">
    <text evidence="2">The sequence shown here is derived from an EMBL/GenBank/DDBJ whole genome shotgun (WGS) entry which is preliminary data.</text>
</comment>
<dbReference type="EMBL" id="JBHUMV010000001">
    <property type="protein sequence ID" value="MFD2753066.1"/>
    <property type="molecule type" value="Genomic_DNA"/>
</dbReference>
<evidence type="ECO:0000313" key="3">
    <source>
        <dbReference type="Proteomes" id="UP001597463"/>
    </source>
</evidence>
<sequence>MIKNTLKSGKSLVLAAAVVGTLALSGCAHGPSNRQLGIGAGAVAGGAVGNVLFGGPVGTIGGAAAGALIGNEMTSGRRR</sequence>
<keyword evidence="3" id="KW-1185">Reference proteome</keyword>
<protein>
    <recommendedName>
        <fullName evidence="4">Glycine zipper 2TM domain-containing protein</fullName>
    </recommendedName>
</protein>
<evidence type="ECO:0000313" key="2">
    <source>
        <dbReference type="EMBL" id="MFD2753066.1"/>
    </source>
</evidence>
<accession>A0ABW5UIS5</accession>
<dbReference type="PROSITE" id="PS51257">
    <property type="entry name" value="PROKAR_LIPOPROTEIN"/>
    <property type="match status" value="1"/>
</dbReference>
<dbReference type="RefSeq" id="WP_066472301.1">
    <property type="nucleotide sequence ID" value="NZ_BCNT01000003.1"/>
</dbReference>
<evidence type="ECO:0008006" key="4">
    <source>
        <dbReference type="Google" id="ProtNLM"/>
    </source>
</evidence>
<proteinExistence type="predicted"/>
<evidence type="ECO:0000256" key="1">
    <source>
        <dbReference type="SAM" id="Phobius"/>
    </source>
</evidence>
<dbReference type="Proteomes" id="UP001597463">
    <property type="component" value="Unassembled WGS sequence"/>
</dbReference>
<organism evidence="2 3">
    <name type="scientific">Comamonas terrae</name>
    <dbReference type="NCBI Taxonomy" id="673548"/>
    <lineage>
        <taxon>Bacteria</taxon>
        <taxon>Pseudomonadati</taxon>
        <taxon>Pseudomonadota</taxon>
        <taxon>Betaproteobacteria</taxon>
        <taxon>Burkholderiales</taxon>
        <taxon>Comamonadaceae</taxon>
        <taxon>Comamonas</taxon>
    </lineage>
</organism>